<feature type="transmembrane region" description="Helical" evidence="1">
    <location>
        <begin position="156"/>
        <end position="176"/>
    </location>
</feature>
<dbReference type="EMBL" id="MKIO01000037">
    <property type="protein sequence ID" value="OLP53968.1"/>
    <property type="molecule type" value="Genomic_DNA"/>
</dbReference>
<organism evidence="3 4">
    <name type="scientific">Xaviernesmea rhizosphaerae</name>
    <dbReference type="NCBI Taxonomy" id="1672749"/>
    <lineage>
        <taxon>Bacteria</taxon>
        <taxon>Pseudomonadati</taxon>
        <taxon>Pseudomonadota</taxon>
        <taxon>Alphaproteobacteria</taxon>
        <taxon>Hyphomicrobiales</taxon>
        <taxon>Rhizobiaceae</taxon>
        <taxon>Rhizobium/Agrobacterium group</taxon>
        <taxon>Xaviernesmea</taxon>
    </lineage>
</organism>
<evidence type="ECO:0000313" key="3">
    <source>
        <dbReference type="EMBL" id="OLP53968.1"/>
    </source>
</evidence>
<name>A0A1Q9AG55_9HYPH</name>
<feature type="domain" description="EamA" evidence="2">
    <location>
        <begin position="17"/>
        <end position="148"/>
    </location>
</feature>
<dbReference type="PANTHER" id="PTHR22911:SF135">
    <property type="entry name" value="BLR4310 PROTEIN"/>
    <property type="match status" value="1"/>
</dbReference>
<dbReference type="STRING" id="1672749.BJF92_09465"/>
<evidence type="ECO:0000313" key="4">
    <source>
        <dbReference type="Proteomes" id="UP000186143"/>
    </source>
</evidence>
<proteinExistence type="predicted"/>
<gene>
    <name evidence="3" type="ORF">BJF92_09465</name>
</gene>
<reference evidence="3 4" key="1">
    <citation type="submission" date="2016-09" db="EMBL/GenBank/DDBJ databases">
        <title>Rhizobium sp. nov., a novel species isolated from the rice rhizosphere.</title>
        <authorList>
            <person name="Zhao J."/>
            <person name="Zhang X."/>
        </authorList>
    </citation>
    <scope>NUCLEOTIDE SEQUENCE [LARGE SCALE GENOMIC DNA]</scope>
    <source>
        <strain evidence="3 4">MH17</strain>
    </source>
</reference>
<dbReference type="RefSeq" id="WP_075635909.1">
    <property type="nucleotide sequence ID" value="NZ_MKIO01000037.1"/>
</dbReference>
<dbReference type="GO" id="GO:0016020">
    <property type="term" value="C:membrane"/>
    <property type="evidence" value="ECO:0007669"/>
    <property type="project" value="InterPro"/>
</dbReference>
<dbReference type="Proteomes" id="UP000186143">
    <property type="component" value="Unassembled WGS sequence"/>
</dbReference>
<accession>A0A1Q9AG55</accession>
<evidence type="ECO:0000259" key="2">
    <source>
        <dbReference type="Pfam" id="PF00892"/>
    </source>
</evidence>
<dbReference type="InterPro" id="IPR000620">
    <property type="entry name" value="EamA_dom"/>
</dbReference>
<keyword evidence="1" id="KW-0472">Membrane</keyword>
<keyword evidence="1" id="KW-1133">Transmembrane helix</keyword>
<sequence length="306" mass="32569">MAVQTVAMPQGVSAARAGVLFMLAGMLMFSLNDVLGKWMAASHSAFQVMTVRSVAALLVLAPFMVRAGWRSLVLVPQPGLNMLRALFFSVDALAFYYCVAFMPLADAMTYWLAVPIYVAAASPLVLGERVGWRRWIAILIGFSGVLIALNPSSASFSLPALVALGGSLAYGGAVVLGRRLRETPDLTLVTWQVVSALLAAGLGLALFPEAWSPLTPVSLSLLGLLGIVALSAHLLVNRSLKLADAAMVVPLQYTLLFWAILFGWLIFGDIPGTHALVGAALIVVSGLFIFFREQKTRRAAAVAEVV</sequence>
<feature type="transmembrane region" description="Helical" evidence="1">
    <location>
        <begin position="219"/>
        <end position="236"/>
    </location>
</feature>
<feature type="domain" description="EamA" evidence="2">
    <location>
        <begin position="160"/>
        <end position="290"/>
    </location>
</feature>
<evidence type="ECO:0000256" key="1">
    <source>
        <dbReference type="SAM" id="Phobius"/>
    </source>
</evidence>
<dbReference type="Pfam" id="PF00892">
    <property type="entry name" value="EamA"/>
    <property type="match status" value="2"/>
</dbReference>
<feature type="transmembrane region" description="Helical" evidence="1">
    <location>
        <begin position="273"/>
        <end position="291"/>
    </location>
</feature>
<dbReference type="PANTHER" id="PTHR22911">
    <property type="entry name" value="ACYL-MALONYL CONDENSING ENZYME-RELATED"/>
    <property type="match status" value="1"/>
</dbReference>
<protein>
    <submittedName>
        <fullName evidence="3">Multidrug DMT transporter permease</fullName>
    </submittedName>
</protein>
<dbReference type="OrthoDB" id="7818056at2"/>
<dbReference type="AlphaFoldDB" id="A0A1Q9AG55"/>
<feature type="transmembrane region" description="Helical" evidence="1">
    <location>
        <begin position="12"/>
        <end position="31"/>
    </location>
</feature>
<keyword evidence="1" id="KW-0812">Transmembrane</keyword>
<feature type="transmembrane region" description="Helical" evidence="1">
    <location>
        <begin position="108"/>
        <end position="127"/>
    </location>
</feature>
<feature type="transmembrane region" description="Helical" evidence="1">
    <location>
        <begin position="134"/>
        <end position="150"/>
    </location>
</feature>
<feature type="transmembrane region" description="Helical" evidence="1">
    <location>
        <begin position="51"/>
        <end position="69"/>
    </location>
</feature>
<dbReference type="SUPFAM" id="SSF103481">
    <property type="entry name" value="Multidrug resistance efflux transporter EmrE"/>
    <property type="match status" value="2"/>
</dbReference>
<comment type="caution">
    <text evidence="3">The sequence shown here is derived from an EMBL/GenBank/DDBJ whole genome shotgun (WGS) entry which is preliminary data.</text>
</comment>
<feature type="transmembrane region" description="Helical" evidence="1">
    <location>
        <begin position="248"/>
        <end position="267"/>
    </location>
</feature>
<dbReference type="InterPro" id="IPR037185">
    <property type="entry name" value="EmrE-like"/>
</dbReference>
<feature type="transmembrane region" description="Helical" evidence="1">
    <location>
        <begin position="188"/>
        <end position="207"/>
    </location>
</feature>
<feature type="transmembrane region" description="Helical" evidence="1">
    <location>
        <begin position="81"/>
        <end position="102"/>
    </location>
</feature>